<comment type="caution">
    <text evidence="7">The sequence shown here is derived from an EMBL/GenBank/DDBJ whole genome shotgun (WGS) entry which is preliminary data.</text>
</comment>
<evidence type="ECO:0000256" key="6">
    <source>
        <dbReference type="SAM" id="Phobius"/>
    </source>
</evidence>
<reference evidence="7 8" key="1">
    <citation type="journal article" date="2020" name="BMC Genomics">
        <title>Intraspecific diversification of the crop wild relative Brassica cretica Lam. using demographic model selection.</title>
        <authorList>
            <person name="Kioukis A."/>
            <person name="Michalopoulou V.A."/>
            <person name="Briers L."/>
            <person name="Pirintsos S."/>
            <person name="Studholme D.J."/>
            <person name="Pavlidis P."/>
            <person name="Sarris P.F."/>
        </authorList>
    </citation>
    <scope>NUCLEOTIDE SEQUENCE [LARGE SCALE GENOMIC DNA]</scope>
    <source>
        <strain evidence="8">cv. PFS-1207/04</strain>
    </source>
</reference>
<evidence type="ECO:0000256" key="4">
    <source>
        <dbReference type="ARBA" id="ARBA00022989"/>
    </source>
</evidence>
<keyword evidence="4 6" id="KW-1133">Transmembrane helix</keyword>
<dbReference type="InterPro" id="IPR018781">
    <property type="entry name" value="TPRA1/CAND2/CAND8"/>
</dbReference>
<protein>
    <recommendedName>
        <fullName evidence="9">DUF4220 domain-containing protein</fullName>
    </recommendedName>
</protein>
<dbReference type="Proteomes" id="UP000266723">
    <property type="component" value="Unassembled WGS sequence"/>
</dbReference>
<dbReference type="EMBL" id="QGKV02000297">
    <property type="protein sequence ID" value="KAF3608705.1"/>
    <property type="molecule type" value="Genomic_DNA"/>
</dbReference>
<evidence type="ECO:0000313" key="7">
    <source>
        <dbReference type="EMBL" id="KAF3608705.1"/>
    </source>
</evidence>
<evidence type="ECO:0008006" key="9">
    <source>
        <dbReference type="Google" id="ProtNLM"/>
    </source>
</evidence>
<evidence type="ECO:0000256" key="3">
    <source>
        <dbReference type="ARBA" id="ARBA00022692"/>
    </source>
</evidence>
<comment type="similarity">
    <text evidence="2">Belongs to the UPF0359 family.</text>
</comment>
<evidence type="ECO:0000256" key="1">
    <source>
        <dbReference type="ARBA" id="ARBA00004141"/>
    </source>
</evidence>
<dbReference type="Pfam" id="PF10160">
    <property type="entry name" value="Tmemb_40"/>
    <property type="match status" value="1"/>
</dbReference>
<proteinExistence type="inferred from homology"/>
<organism evidence="7 8">
    <name type="scientific">Brassica cretica</name>
    <name type="common">Mustard</name>
    <dbReference type="NCBI Taxonomy" id="69181"/>
    <lineage>
        <taxon>Eukaryota</taxon>
        <taxon>Viridiplantae</taxon>
        <taxon>Streptophyta</taxon>
        <taxon>Embryophyta</taxon>
        <taxon>Tracheophyta</taxon>
        <taxon>Spermatophyta</taxon>
        <taxon>Magnoliopsida</taxon>
        <taxon>eudicotyledons</taxon>
        <taxon>Gunneridae</taxon>
        <taxon>Pentapetalae</taxon>
        <taxon>rosids</taxon>
        <taxon>malvids</taxon>
        <taxon>Brassicales</taxon>
        <taxon>Brassicaceae</taxon>
        <taxon>Brassiceae</taxon>
        <taxon>Brassica</taxon>
    </lineage>
</organism>
<name>A0ABQ7F0F7_BRACR</name>
<dbReference type="PANTHER" id="PTHR15876">
    <property type="entry name" value="TRANSMEMBRANE PROTEIN ADIPOCYTE-ASSOCIATED 1"/>
    <property type="match status" value="1"/>
</dbReference>
<keyword evidence="8" id="KW-1185">Reference proteome</keyword>
<gene>
    <name evidence="7" type="ORF">DY000_02051446</name>
</gene>
<feature type="transmembrane region" description="Helical" evidence="6">
    <location>
        <begin position="22"/>
        <end position="41"/>
    </location>
</feature>
<sequence>MRVLGEITESPPYRRMDRQDGFLHNTVLVLASILFVAYLLCVRSEEELGEALESEIVHHDRVLRLPLACLVAFLFQGKYANGGEALRRTFLISGLVIGLDLLLKAIYRFGFGVELFIDNNEHIQKFKWGLMGHPQALACGHLWDDILHVQLFEEDVNLENVYYSEMKDAGFFDADWE</sequence>
<evidence type="ECO:0000256" key="5">
    <source>
        <dbReference type="ARBA" id="ARBA00023136"/>
    </source>
</evidence>
<evidence type="ECO:0000256" key="2">
    <source>
        <dbReference type="ARBA" id="ARBA00010125"/>
    </source>
</evidence>
<comment type="subcellular location">
    <subcellularLocation>
        <location evidence="1">Membrane</location>
        <topology evidence="1">Multi-pass membrane protein</topology>
    </subcellularLocation>
</comment>
<evidence type="ECO:0000313" key="8">
    <source>
        <dbReference type="Proteomes" id="UP000266723"/>
    </source>
</evidence>
<dbReference type="PANTHER" id="PTHR15876:SF8">
    <property type="entry name" value="TRANSMEMBRANE PROTEIN ADIPOCYTE-ASSOCIATED 1"/>
    <property type="match status" value="1"/>
</dbReference>
<keyword evidence="3 6" id="KW-0812">Transmembrane</keyword>
<accession>A0ABQ7F0F7</accession>
<keyword evidence="5 6" id="KW-0472">Membrane</keyword>